<evidence type="ECO:0000256" key="15">
    <source>
        <dbReference type="SAM" id="MobiDB-lite"/>
    </source>
</evidence>
<feature type="active site" description="Proton acceptor" evidence="12">
    <location>
        <position position="583"/>
    </location>
</feature>
<evidence type="ECO:0000259" key="16">
    <source>
        <dbReference type="PROSITE" id="PS50011"/>
    </source>
</evidence>
<dbReference type="Pfam" id="PF00069">
    <property type="entry name" value="Pkinase"/>
    <property type="match status" value="1"/>
</dbReference>
<feature type="domain" description="Cyclic nucleotide-binding" evidence="17">
    <location>
        <begin position="163"/>
        <end position="284"/>
    </location>
</feature>
<feature type="region of interest" description="Disordered" evidence="15">
    <location>
        <begin position="108"/>
        <end position="134"/>
    </location>
</feature>
<dbReference type="PROSITE" id="PS51285">
    <property type="entry name" value="AGC_KINASE_CTER"/>
    <property type="match status" value="1"/>
</dbReference>
<keyword evidence="7" id="KW-0418">Kinase</keyword>
<dbReference type="SMART" id="SM00220">
    <property type="entry name" value="S_TKc"/>
    <property type="match status" value="1"/>
</dbReference>
<feature type="region of interest" description="Disordered" evidence="15">
    <location>
        <begin position="1"/>
        <end position="43"/>
    </location>
</feature>
<keyword evidence="6 13" id="KW-0547">Nucleotide-binding</keyword>
<dbReference type="FunFam" id="1.10.510.10:FF:000005">
    <property type="entry name" value="cAMP-dependent protein kinase catalytic subunit alpha"/>
    <property type="match status" value="1"/>
</dbReference>
<evidence type="ECO:0000256" key="2">
    <source>
        <dbReference type="ARBA" id="ARBA00012428"/>
    </source>
</evidence>
<organism evidence="19 20">
    <name type="scientific">Thalassiosira oceanica</name>
    <name type="common">Marine diatom</name>
    <dbReference type="NCBI Taxonomy" id="159749"/>
    <lineage>
        <taxon>Eukaryota</taxon>
        <taxon>Sar</taxon>
        <taxon>Stramenopiles</taxon>
        <taxon>Ochrophyta</taxon>
        <taxon>Bacillariophyta</taxon>
        <taxon>Coscinodiscophyceae</taxon>
        <taxon>Thalassiosirophycidae</taxon>
        <taxon>Thalassiosirales</taxon>
        <taxon>Thalassiosiraceae</taxon>
        <taxon>Thalassiosira</taxon>
    </lineage>
</organism>
<keyword evidence="20" id="KW-1185">Reference proteome</keyword>
<dbReference type="GO" id="GO:0030553">
    <property type="term" value="F:cGMP binding"/>
    <property type="evidence" value="ECO:0007669"/>
    <property type="project" value="UniProtKB-KW"/>
</dbReference>
<dbReference type="CDD" id="cd00038">
    <property type="entry name" value="CAP_ED"/>
    <property type="match status" value="2"/>
</dbReference>
<dbReference type="InterPro" id="IPR018490">
    <property type="entry name" value="cNMP-bd_dom_sf"/>
</dbReference>
<sequence length="765" mass="84548">MGIYPDTMGAMCSKSSKKVHNASSKENDNKSNSTPAAGGGGAKDFSLDAIVTLEQAKDEILRLRRVNRQQTEQNEFLEMRLSSSSSMPSDSTSFARYRARNSSPWINSFTHDTPSCPPFPSRRKKEARAAVLSRGGQDYEKQTVKKSAISRDLIYHAIKRNMLFRSCSEEELSELVDVFAPSAFTAGSVVIRQGDDGDLFYIVEEGKLDVMVSTEGGDSQVVGVPYVSGSSFGELALMYGSPRAASIKAKTDCRLWFLDRTAFKGITGSYKQRRDEIILDTIRKVKIGDKVLGDVLRSSEIDAMALATQSDSFGKGDVICRQGEKGDAFYIVESGTVDVYVNEQGVEPVARIEKGGWFGEKALLTEDVRQATCIASTDAKCLSLVREDFVRMLGSLQDLLSGTAARPLTAKQQPPNGAQQQHSFELSDLDMKRTLGIGAFGRVKVSVLDYSCLSCILLTDTHSEYGQLVKIKPDRVPPNGVPNQTYALKCLSKAGVVANGLQDHVLNEKRIMDELNHPFILTFHGAMQDEHNVYFLLEVLLGGELFRTLRCEGQFSESTSRFYAASVMLAFCQIHSKKIAYRDLKPENLVMDKDGYLKIVDFGLAKKLNGGKSWTLCGTPDYLAPEVILNEGHDWAVDYWALGVLIYEMTNGVPPFYADEPMGVYEKILSGIVTVPSHFSRGLGDLVKKLLKTFQSKRLGRTKGGAGSVMKQKWFSGFDWNSLLARELEVPIKPTVRSADDISNFDPYDEEDEAPGKPTGWFPEL</sequence>
<feature type="domain" description="Cyclic nucleotide-binding" evidence="17">
    <location>
        <begin position="292"/>
        <end position="394"/>
    </location>
</feature>
<evidence type="ECO:0000256" key="14">
    <source>
        <dbReference type="SAM" id="Coils"/>
    </source>
</evidence>
<feature type="domain" description="Protein kinase" evidence="16">
    <location>
        <begin position="429"/>
        <end position="715"/>
    </location>
</feature>
<dbReference type="InterPro" id="IPR000719">
    <property type="entry name" value="Prot_kinase_dom"/>
</dbReference>
<evidence type="ECO:0000313" key="20">
    <source>
        <dbReference type="Proteomes" id="UP000266841"/>
    </source>
</evidence>
<feature type="binding site" evidence="13">
    <location>
        <position position="489"/>
    </location>
    <ligand>
        <name>ATP</name>
        <dbReference type="ChEBI" id="CHEBI:30616"/>
    </ligand>
</feature>
<evidence type="ECO:0000256" key="11">
    <source>
        <dbReference type="ARBA" id="ARBA00047462"/>
    </source>
</evidence>
<dbReference type="EMBL" id="AGNL01045494">
    <property type="protein sequence ID" value="EJK48734.1"/>
    <property type="molecule type" value="Genomic_DNA"/>
</dbReference>
<dbReference type="eggNOG" id="KOG0614">
    <property type="taxonomic scope" value="Eukaryota"/>
</dbReference>
<feature type="binding site" evidence="13">
    <location>
        <begin position="435"/>
        <end position="443"/>
    </location>
    <ligand>
        <name>ATP</name>
        <dbReference type="ChEBI" id="CHEBI:30616"/>
    </ligand>
</feature>
<dbReference type="Gene3D" id="1.10.510.10">
    <property type="entry name" value="Transferase(Phosphotransferase) domain 1"/>
    <property type="match status" value="1"/>
</dbReference>
<comment type="catalytic activity">
    <reaction evidence="10">
        <text>L-threonyl-[protein] + ATP = O-phospho-L-threonyl-[protein] + ADP + H(+)</text>
        <dbReference type="Rhea" id="RHEA:46608"/>
        <dbReference type="Rhea" id="RHEA-COMP:11060"/>
        <dbReference type="Rhea" id="RHEA-COMP:11605"/>
        <dbReference type="ChEBI" id="CHEBI:15378"/>
        <dbReference type="ChEBI" id="CHEBI:30013"/>
        <dbReference type="ChEBI" id="CHEBI:30616"/>
        <dbReference type="ChEBI" id="CHEBI:61977"/>
        <dbReference type="ChEBI" id="CHEBI:456216"/>
        <dbReference type="EC" id="2.7.11.12"/>
    </reaction>
</comment>
<dbReference type="Pfam" id="PF00027">
    <property type="entry name" value="cNMP_binding"/>
    <property type="match status" value="2"/>
</dbReference>
<keyword evidence="4" id="KW-0140">cGMP</keyword>
<gene>
    <name evidence="19" type="ORF">THAOC_32444</name>
</gene>
<comment type="similarity">
    <text evidence="1">Belongs to the protein kinase superfamily. AGC Ser/Thr protein kinase family. cGMP subfamily.</text>
</comment>
<evidence type="ECO:0000256" key="12">
    <source>
        <dbReference type="PIRSR" id="PIRSR000559-1"/>
    </source>
</evidence>
<keyword evidence="14" id="KW-0175">Coiled coil</keyword>
<dbReference type="InterPro" id="IPR018488">
    <property type="entry name" value="cNMP-bd_CS"/>
</dbReference>
<dbReference type="OrthoDB" id="63267at2759"/>
<dbReference type="PROSITE" id="PS50011">
    <property type="entry name" value="PROTEIN_KINASE_DOM"/>
    <property type="match status" value="1"/>
</dbReference>
<evidence type="ECO:0000256" key="4">
    <source>
        <dbReference type="ARBA" id="ARBA00022535"/>
    </source>
</evidence>
<dbReference type="PROSITE" id="PS50042">
    <property type="entry name" value="CNMP_BINDING_3"/>
    <property type="match status" value="2"/>
</dbReference>
<comment type="catalytic activity">
    <reaction evidence="11">
        <text>L-seryl-[protein] + ATP = O-phospho-L-seryl-[protein] + ADP + H(+)</text>
        <dbReference type="Rhea" id="RHEA:17989"/>
        <dbReference type="Rhea" id="RHEA-COMP:9863"/>
        <dbReference type="Rhea" id="RHEA-COMP:11604"/>
        <dbReference type="ChEBI" id="CHEBI:15378"/>
        <dbReference type="ChEBI" id="CHEBI:29999"/>
        <dbReference type="ChEBI" id="CHEBI:30616"/>
        <dbReference type="ChEBI" id="CHEBI:83421"/>
        <dbReference type="ChEBI" id="CHEBI:456216"/>
        <dbReference type="EC" id="2.7.11.12"/>
    </reaction>
</comment>
<dbReference type="AlphaFoldDB" id="K0R993"/>
<reference evidence="19 20" key="1">
    <citation type="journal article" date="2012" name="Genome Biol.">
        <title>Genome and low-iron response of an oceanic diatom adapted to chronic iron limitation.</title>
        <authorList>
            <person name="Lommer M."/>
            <person name="Specht M."/>
            <person name="Roy A.S."/>
            <person name="Kraemer L."/>
            <person name="Andreson R."/>
            <person name="Gutowska M.A."/>
            <person name="Wolf J."/>
            <person name="Bergner S.V."/>
            <person name="Schilhabel M.B."/>
            <person name="Klostermeier U.C."/>
            <person name="Beiko R.G."/>
            <person name="Rosenstiel P."/>
            <person name="Hippler M."/>
            <person name="Laroche J."/>
        </authorList>
    </citation>
    <scope>NUCLEOTIDE SEQUENCE [LARGE SCALE GENOMIC DNA]</scope>
    <source>
        <strain evidence="19 20">CCMP1005</strain>
    </source>
</reference>
<dbReference type="InterPro" id="IPR014710">
    <property type="entry name" value="RmlC-like_jellyroll"/>
</dbReference>
<dbReference type="InterPro" id="IPR011009">
    <property type="entry name" value="Kinase-like_dom_sf"/>
</dbReference>
<evidence type="ECO:0000256" key="13">
    <source>
        <dbReference type="PIRSR" id="PIRSR000559-2"/>
    </source>
</evidence>
<dbReference type="SMART" id="SM00100">
    <property type="entry name" value="cNMP"/>
    <property type="match status" value="2"/>
</dbReference>
<keyword evidence="9" id="KW-0142">cGMP-binding</keyword>
<dbReference type="PROSITE" id="PS00888">
    <property type="entry name" value="CNMP_BINDING_1"/>
    <property type="match status" value="2"/>
</dbReference>
<evidence type="ECO:0000256" key="3">
    <source>
        <dbReference type="ARBA" id="ARBA00022527"/>
    </source>
</evidence>
<evidence type="ECO:0000259" key="17">
    <source>
        <dbReference type="PROSITE" id="PS50042"/>
    </source>
</evidence>
<evidence type="ECO:0000256" key="1">
    <source>
        <dbReference type="ARBA" id="ARBA00006352"/>
    </source>
</evidence>
<keyword evidence="8 13" id="KW-0067">ATP-binding</keyword>
<evidence type="ECO:0000256" key="7">
    <source>
        <dbReference type="ARBA" id="ARBA00022777"/>
    </source>
</evidence>
<feature type="region of interest" description="Disordered" evidence="15">
    <location>
        <begin position="741"/>
        <end position="765"/>
    </location>
</feature>
<evidence type="ECO:0000256" key="8">
    <source>
        <dbReference type="ARBA" id="ARBA00022840"/>
    </source>
</evidence>
<proteinExistence type="inferred from homology"/>
<evidence type="ECO:0000256" key="5">
    <source>
        <dbReference type="ARBA" id="ARBA00022679"/>
    </source>
</evidence>
<dbReference type="InterPro" id="IPR000595">
    <property type="entry name" value="cNMP-bd_dom"/>
</dbReference>
<dbReference type="InterPro" id="IPR008271">
    <property type="entry name" value="Ser/Thr_kinase_AS"/>
</dbReference>
<dbReference type="PRINTS" id="PR00103">
    <property type="entry name" value="CAMPKINASE"/>
</dbReference>
<keyword evidence="5" id="KW-0808">Transferase</keyword>
<evidence type="ECO:0000259" key="18">
    <source>
        <dbReference type="PROSITE" id="PS51285"/>
    </source>
</evidence>
<protein>
    <recommendedName>
        <fullName evidence="2">cGMP-dependent protein kinase</fullName>
        <ecNumber evidence="2">2.7.11.12</ecNumber>
    </recommendedName>
</protein>
<dbReference type="PROSITE" id="PS00889">
    <property type="entry name" value="CNMP_BINDING_2"/>
    <property type="match status" value="1"/>
</dbReference>
<feature type="domain" description="AGC-kinase C-terminal" evidence="18">
    <location>
        <begin position="716"/>
        <end position="765"/>
    </location>
</feature>
<dbReference type="PANTHER" id="PTHR24353">
    <property type="entry name" value="CYCLIC NUCLEOTIDE-DEPENDENT PROTEIN KINASE"/>
    <property type="match status" value="1"/>
</dbReference>
<dbReference type="Gene3D" id="2.60.120.10">
    <property type="entry name" value="Jelly Rolls"/>
    <property type="match status" value="2"/>
</dbReference>
<dbReference type="PANTHER" id="PTHR24353:SF147">
    <property type="entry name" value="CGMP-DEPENDENT SERINE_THREONIN PROTEIN KINASE-RELATED"/>
    <property type="match status" value="1"/>
</dbReference>
<evidence type="ECO:0000256" key="6">
    <source>
        <dbReference type="ARBA" id="ARBA00022741"/>
    </source>
</evidence>
<evidence type="ECO:0000313" key="19">
    <source>
        <dbReference type="EMBL" id="EJK48734.1"/>
    </source>
</evidence>
<dbReference type="OMA" id="YSYFDRY"/>
<dbReference type="InterPro" id="IPR000961">
    <property type="entry name" value="AGC-kinase_C"/>
</dbReference>
<dbReference type="InterPro" id="IPR002374">
    <property type="entry name" value="cGMP_dep_kinase"/>
</dbReference>
<dbReference type="SMART" id="SM00133">
    <property type="entry name" value="S_TK_X"/>
    <property type="match status" value="1"/>
</dbReference>
<dbReference type="Gene3D" id="3.30.200.20">
    <property type="entry name" value="Phosphorylase Kinase, domain 1"/>
    <property type="match status" value="1"/>
</dbReference>
<accession>K0R993</accession>
<dbReference type="GO" id="GO:0005524">
    <property type="term" value="F:ATP binding"/>
    <property type="evidence" value="ECO:0007669"/>
    <property type="project" value="UniProtKB-KW"/>
</dbReference>
<dbReference type="SUPFAM" id="SSF56112">
    <property type="entry name" value="Protein kinase-like (PK-like)"/>
    <property type="match status" value="1"/>
</dbReference>
<keyword evidence="3" id="KW-0723">Serine/threonine-protein kinase</keyword>
<evidence type="ECO:0000256" key="10">
    <source>
        <dbReference type="ARBA" id="ARBA00047298"/>
    </source>
</evidence>
<dbReference type="SUPFAM" id="SSF51206">
    <property type="entry name" value="cAMP-binding domain-like"/>
    <property type="match status" value="2"/>
</dbReference>
<feature type="coiled-coil region" evidence="14">
    <location>
        <begin position="53"/>
        <end position="80"/>
    </location>
</feature>
<evidence type="ECO:0000256" key="9">
    <source>
        <dbReference type="ARBA" id="ARBA00022992"/>
    </source>
</evidence>
<comment type="caution">
    <text evidence="19">The sequence shown here is derived from an EMBL/GenBank/DDBJ whole genome shotgun (WGS) entry which is preliminary data.</text>
</comment>
<dbReference type="GO" id="GO:0004692">
    <property type="term" value="F:cGMP-dependent protein kinase activity"/>
    <property type="evidence" value="ECO:0007669"/>
    <property type="project" value="UniProtKB-EC"/>
</dbReference>
<dbReference type="Proteomes" id="UP000266841">
    <property type="component" value="Unassembled WGS sequence"/>
</dbReference>
<dbReference type="EC" id="2.7.11.12" evidence="2"/>
<dbReference type="PIRSF" id="PIRSF000559">
    <property type="entry name" value="cGMP-dep_kinase"/>
    <property type="match status" value="1"/>
</dbReference>
<dbReference type="PROSITE" id="PS00108">
    <property type="entry name" value="PROTEIN_KINASE_ST"/>
    <property type="match status" value="1"/>
</dbReference>
<name>K0R993_THAOC</name>